<sequence length="376" mass="42344">MMGPKTKRFSVATGILSGVLFILTLCQTACLSSFGGNPAGERLERMKKSRQFQGEYFENNPFVPMIVPGTYGQMLRRQLFGSETRVPSKPVPVVIPNPEDFVSTSPQGLRAIWLGHATVLVEIDGIRILTDPVFSDKVSPFESIGPGRFFPVPIPLKNLPPIDAVVVSHDHYDHLDMETAKFLTSKGTKYFVPLGIGAHLETWGIPSEKIVELDWWDKGNIKNIEIICTPAVHYSGRGLFNRKSTLWSSWSVLGPKHRFFHSGDTGYSTHFKEIGKRLGPFQLTSIKIGAYDWTWEGIHMNPEHALQAHLDLNGKKFLPVHWGTFNLAIHSWDEPIQRAVKAAEENRIDIATPKPGEWVDANSKSSFEKWWEKIKD</sequence>
<comment type="caution">
    <text evidence="2">The sequence shown here is derived from an EMBL/GenBank/DDBJ whole genome shotgun (WGS) entry which is preliminary data.</text>
</comment>
<dbReference type="InterPro" id="IPR001279">
    <property type="entry name" value="Metallo-B-lactamas"/>
</dbReference>
<dbReference type="Gene3D" id="3.60.15.10">
    <property type="entry name" value="Ribonuclease Z/Hydroxyacylglutathione hydrolase-like"/>
    <property type="match status" value="1"/>
</dbReference>
<dbReference type="GO" id="GO:0005737">
    <property type="term" value="C:cytoplasm"/>
    <property type="evidence" value="ECO:0007669"/>
    <property type="project" value="TreeGrafter"/>
</dbReference>
<evidence type="ECO:0000313" key="2">
    <source>
        <dbReference type="EMBL" id="PJZ65946.1"/>
    </source>
</evidence>
<dbReference type="RefSeq" id="WP_100758837.1">
    <property type="nucleotide sequence ID" value="NZ_NPDT01000003.1"/>
</dbReference>
<evidence type="ECO:0000313" key="3">
    <source>
        <dbReference type="Proteomes" id="UP000231912"/>
    </source>
</evidence>
<dbReference type="EMBL" id="NPDT01000003">
    <property type="protein sequence ID" value="PJZ65946.1"/>
    <property type="molecule type" value="Genomic_DNA"/>
</dbReference>
<dbReference type="AlphaFoldDB" id="A0A2M9ZBX5"/>
<dbReference type="PANTHER" id="PTHR15032:SF4">
    <property type="entry name" value="N-ACYL-PHOSPHATIDYLETHANOLAMINE-HYDROLYZING PHOSPHOLIPASE D"/>
    <property type="match status" value="1"/>
</dbReference>
<evidence type="ECO:0000259" key="1">
    <source>
        <dbReference type="Pfam" id="PF12706"/>
    </source>
</evidence>
<proteinExistence type="predicted"/>
<dbReference type="PANTHER" id="PTHR15032">
    <property type="entry name" value="N-ACYL-PHOSPHATIDYLETHANOLAMINE-HYDROLYZING PHOSPHOLIPASE D"/>
    <property type="match status" value="1"/>
</dbReference>
<name>A0A2M9ZBX5_9LEPT</name>
<reference evidence="2 3" key="1">
    <citation type="submission" date="2017-07" db="EMBL/GenBank/DDBJ databases">
        <title>Leptospira spp. isolated from tropical soils.</title>
        <authorList>
            <person name="Thibeaux R."/>
            <person name="Iraola G."/>
            <person name="Ferres I."/>
            <person name="Bierque E."/>
            <person name="Girault D."/>
            <person name="Soupe-Gilbert M.-E."/>
            <person name="Picardeau M."/>
            <person name="Goarant C."/>
        </authorList>
    </citation>
    <scope>NUCLEOTIDE SEQUENCE [LARGE SCALE GENOMIC DNA]</scope>
    <source>
        <strain evidence="2 3">FH2-C-A2</strain>
    </source>
</reference>
<dbReference type="InterPro" id="IPR036866">
    <property type="entry name" value="RibonucZ/Hydroxyglut_hydro"/>
</dbReference>
<gene>
    <name evidence="2" type="ORF">CH371_10470</name>
</gene>
<feature type="domain" description="Metallo-beta-lactamase" evidence="1">
    <location>
        <begin position="127"/>
        <end position="322"/>
    </location>
</feature>
<dbReference type="Proteomes" id="UP000231912">
    <property type="component" value="Unassembled WGS sequence"/>
</dbReference>
<dbReference type="Pfam" id="PF12706">
    <property type="entry name" value="Lactamase_B_2"/>
    <property type="match status" value="1"/>
</dbReference>
<accession>A0A2M9ZBX5</accession>
<protein>
    <recommendedName>
        <fullName evidence="1">Metallo-beta-lactamase domain-containing protein</fullName>
    </recommendedName>
</protein>
<organism evidence="2 3">
    <name type="scientific">Leptospira wolffii</name>
    <dbReference type="NCBI Taxonomy" id="409998"/>
    <lineage>
        <taxon>Bacteria</taxon>
        <taxon>Pseudomonadati</taxon>
        <taxon>Spirochaetota</taxon>
        <taxon>Spirochaetia</taxon>
        <taxon>Leptospirales</taxon>
        <taxon>Leptospiraceae</taxon>
        <taxon>Leptospira</taxon>
    </lineage>
</organism>
<dbReference type="SUPFAM" id="SSF56281">
    <property type="entry name" value="Metallo-hydrolase/oxidoreductase"/>
    <property type="match status" value="1"/>
</dbReference>